<dbReference type="Pfam" id="PF19641">
    <property type="entry name" value="DUF6144"/>
    <property type="match status" value="1"/>
</dbReference>
<name>A0A939D9G7_CLOAM</name>
<proteinExistence type="predicted"/>
<reference evidence="1" key="1">
    <citation type="submission" date="2021-02" db="EMBL/GenBank/DDBJ databases">
        <title>Abyssanaerobacter marinus gen.nov., sp., nov, anaerobic bacterium isolated from the Onnuri vent field of Indian Ocean and suggestion of Mogibacteriaceae fam. nov., and proposal of reclassification of ambiguous this family's genus member.</title>
        <authorList>
            <person name="Kim Y.J."/>
            <person name="Yang J.-A."/>
        </authorList>
    </citation>
    <scope>NUCLEOTIDE SEQUENCE</scope>
    <source>
        <strain evidence="1">DSM 2634</strain>
    </source>
</reference>
<protein>
    <submittedName>
        <fullName evidence="1">Uncharacterized protein</fullName>
    </submittedName>
</protein>
<accession>A0A939D9G7</accession>
<comment type="caution">
    <text evidence="1">The sequence shown here is derived from an EMBL/GenBank/DDBJ whole genome shotgun (WGS) entry which is preliminary data.</text>
</comment>
<dbReference type="RefSeq" id="WP_206582387.1">
    <property type="nucleotide sequence ID" value="NZ_JAFJZZ010000003.1"/>
</dbReference>
<dbReference type="InterPro" id="IPR046142">
    <property type="entry name" value="DUF6144"/>
</dbReference>
<sequence>MFDIRKIQEQVIYEAVKRESDDETAKAIVYGNDGSAESQDNASWTKSAMRRLENKFDPETTKQIRMSCQCGYGMDEKLALVKNLIASSSSMEEFASSEKAKAAGLFYQDGVTYLQFQFCPCPMLADVDILETNTWCQCTTGYSKVLFEKAFGCEVDVELLKSIKMGDDVCLMTIIPHDRISTFCNEVIF</sequence>
<evidence type="ECO:0000313" key="2">
    <source>
        <dbReference type="Proteomes" id="UP000664545"/>
    </source>
</evidence>
<dbReference type="EMBL" id="JAFJZZ010000003">
    <property type="protein sequence ID" value="MBN7773555.1"/>
    <property type="molecule type" value="Genomic_DNA"/>
</dbReference>
<organism evidence="1 2">
    <name type="scientific">Clostridium aminobutyricum</name>
    <dbReference type="NCBI Taxonomy" id="33953"/>
    <lineage>
        <taxon>Bacteria</taxon>
        <taxon>Bacillati</taxon>
        <taxon>Bacillota</taxon>
        <taxon>Clostridia</taxon>
        <taxon>Eubacteriales</taxon>
        <taxon>Clostridiaceae</taxon>
        <taxon>Clostridium</taxon>
    </lineage>
</organism>
<dbReference type="AlphaFoldDB" id="A0A939D9G7"/>
<evidence type="ECO:0000313" key="1">
    <source>
        <dbReference type="EMBL" id="MBN7773555.1"/>
    </source>
</evidence>
<keyword evidence="2" id="KW-1185">Reference proteome</keyword>
<gene>
    <name evidence="1" type="ORF">JYB65_09295</name>
</gene>
<dbReference type="Proteomes" id="UP000664545">
    <property type="component" value="Unassembled WGS sequence"/>
</dbReference>